<reference evidence="2 3" key="1">
    <citation type="journal article" date="2018" name="Nat. Ecol. Evol.">
        <title>Pezizomycetes genomes reveal the molecular basis of ectomycorrhizal truffle lifestyle.</title>
        <authorList>
            <person name="Murat C."/>
            <person name="Payen T."/>
            <person name="Noel B."/>
            <person name="Kuo A."/>
            <person name="Morin E."/>
            <person name="Chen J."/>
            <person name="Kohler A."/>
            <person name="Krizsan K."/>
            <person name="Balestrini R."/>
            <person name="Da Silva C."/>
            <person name="Montanini B."/>
            <person name="Hainaut M."/>
            <person name="Levati E."/>
            <person name="Barry K.W."/>
            <person name="Belfiori B."/>
            <person name="Cichocki N."/>
            <person name="Clum A."/>
            <person name="Dockter R.B."/>
            <person name="Fauchery L."/>
            <person name="Guy J."/>
            <person name="Iotti M."/>
            <person name="Le Tacon F."/>
            <person name="Lindquist E.A."/>
            <person name="Lipzen A."/>
            <person name="Malagnac F."/>
            <person name="Mello A."/>
            <person name="Molinier V."/>
            <person name="Miyauchi S."/>
            <person name="Poulain J."/>
            <person name="Riccioni C."/>
            <person name="Rubini A."/>
            <person name="Sitrit Y."/>
            <person name="Splivallo R."/>
            <person name="Traeger S."/>
            <person name="Wang M."/>
            <person name="Zifcakova L."/>
            <person name="Wipf D."/>
            <person name="Zambonelli A."/>
            <person name="Paolocci F."/>
            <person name="Nowrousian M."/>
            <person name="Ottonello S."/>
            <person name="Baldrian P."/>
            <person name="Spatafora J.W."/>
            <person name="Henrissat B."/>
            <person name="Nagy L.G."/>
            <person name="Aury J.M."/>
            <person name="Wincker P."/>
            <person name="Grigoriev I.V."/>
            <person name="Bonfante P."/>
            <person name="Martin F.M."/>
        </authorList>
    </citation>
    <scope>NUCLEOTIDE SEQUENCE [LARGE SCALE GENOMIC DNA]</scope>
    <source>
        <strain evidence="2 3">ATCC MYA-4762</strain>
    </source>
</reference>
<feature type="region of interest" description="Disordered" evidence="1">
    <location>
        <begin position="56"/>
        <end position="88"/>
    </location>
</feature>
<keyword evidence="3" id="KW-1185">Reference proteome</keyword>
<organism evidence="2 3">
    <name type="scientific">Terfezia boudieri ATCC MYA-4762</name>
    <dbReference type="NCBI Taxonomy" id="1051890"/>
    <lineage>
        <taxon>Eukaryota</taxon>
        <taxon>Fungi</taxon>
        <taxon>Dikarya</taxon>
        <taxon>Ascomycota</taxon>
        <taxon>Pezizomycotina</taxon>
        <taxon>Pezizomycetes</taxon>
        <taxon>Pezizales</taxon>
        <taxon>Pezizaceae</taxon>
        <taxon>Terfezia</taxon>
    </lineage>
</organism>
<name>A0A3N4LL43_9PEZI</name>
<dbReference type="EMBL" id="ML121551">
    <property type="protein sequence ID" value="RPB22458.1"/>
    <property type="molecule type" value="Genomic_DNA"/>
</dbReference>
<dbReference type="AlphaFoldDB" id="A0A3N4LL43"/>
<dbReference type="OrthoDB" id="5339761at2759"/>
<gene>
    <name evidence="2" type="ORF">L211DRAFT_850499</name>
</gene>
<evidence type="ECO:0000256" key="1">
    <source>
        <dbReference type="SAM" id="MobiDB-lite"/>
    </source>
</evidence>
<evidence type="ECO:0000313" key="2">
    <source>
        <dbReference type="EMBL" id="RPB22458.1"/>
    </source>
</evidence>
<feature type="region of interest" description="Disordered" evidence="1">
    <location>
        <begin position="110"/>
        <end position="130"/>
    </location>
</feature>
<protein>
    <submittedName>
        <fullName evidence="2">Uncharacterized protein</fullName>
    </submittedName>
</protein>
<proteinExistence type="predicted"/>
<dbReference type="Proteomes" id="UP000267821">
    <property type="component" value="Unassembled WGS sequence"/>
</dbReference>
<accession>A0A3N4LL43</accession>
<evidence type="ECO:0000313" key="3">
    <source>
        <dbReference type="Proteomes" id="UP000267821"/>
    </source>
</evidence>
<dbReference type="InParanoid" id="A0A3N4LL43"/>
<sequence length="385" mass="43611">MKPFSLEELPRRRKITFCRKVLVKPIAHHADIKRRGGEWETLRESLDREDEYFLFLNDEEPEDGEDVSISGQQSTAQEDTKDESEVDIEPEEQLGVEKKIYYGRHEDKKTVETPPYNAGANNSGAETVENRSKPRHIFEDRIEIVQHTGEMVVGVHMCKFVSGSTEGCGAPRSTKPEETQRAEFGVLQSCRILSNSEKDEEANLFDREEEDEGLVDAGDLRAADTGGDPDNMVANSAVTVGSLALNNDESSTDTAQLEEEIYEQDEPLFYGRNENGSLFLTGDWQMAECNGDLDEMLVVANPALTLEGPALSSNQESMSDTQVEEKIAGQKHTKPLPPFVPEIQERKRRNPFDISGYKINHEQSRTPPWVIKRRKIYPDMLRNRY</sequence>
<feature type="compositionally biased region" description="Acidic residues" evidence="1">
    <location>
        <begin position="56"/>
        <end position="66"/>
    </location>
</feature>